<dbReference type="PaxDb" id="5691-CAJ16721"/>
<dbReference type="RefSeq" id="XP_024498416.1">
    <property type="nucleotide sequence ID" value="XM_024642692.1"/>
</dbReference>
<dbReference type="EMBL" id="AL929603">
    <property type="protein sequence ID" value="CAJ16721.1"/>
    <property type="molecule type" value="Genomic_DNA"/>
</dbReference>
<evidence type="ECO:0000313" key="2">
    <source>
        <dbReference type="Proteomes" id="UP000008524"/>
    </source>
</evidence>
<protein>
    <submittedName>
        <fullName evidence="1">Uncharacterized protein</fullName>
    </submittedName>
</protein>
<reference evidence="1 2" key="1">
    <citation type="journal article" date="2003" name="Nucleic Acids Res.">
        <title>The DNA sequence of chromosome I of an African trypanosome: gene content, chromosome organisation, recombination and polymorphism.</title>
        <authorList>
            <person name="Hall N."/>
            <person name="Berriman M."/>
            <person name="Lennard N.J."/>
            <person name="Harris B.R."/>
            <person name="Hertz-Fowler C."/>
            <person name="Bart-Delabesse E.N."/>
            <person name="Gerrare C.S."/>
            <person name="Atkin R.J."/>
            <person name="Barron A.J."/>
            <person name="Bowman S."/>
            <person name="Bray-Allen S.P."/>
            <person name="Bringaud F."/>
            <person name="Clark L.N."/>
            <person name="Corton C.H."/>
            <person name="Cronin A."/>
            <person name="Davies R."/>
            <person name="Doggett J."/>
            <person name="Fraser A."/>
            <person name="Gruter E."/>
            <person name="Hall S."/>
            <person name="Harper A.D."/>
            <person name="Kay M.P."/>
            <person name="Leech V."/>
            <person name="Mayes R."/>
            <person name="Price C."/>
            <person name="Quail M.A."/>
            <person name="Rabbinowitch E."/>
            <person name="Reitter C."/>
            <person name="Rutherford K."/>
            <person name="Sasse J."/>
            <person name="Sharp S."/>
            <person name="Shownkeen R."/>
            <person name="Macleod A."/>
            <person name="Taylor S."/>
            <person name="Tweedie A."/>
            <person name="Turner C.M.R."/>
            <person name="Tait A."/>
            <person name="Gull K."/>
            <person name="Barrell B."/>
            <person name="Melville S.E."/>
        </authorList>
    </citation>
    <scope>NUCLEOTIDE SEQUENCE [LARGE SCALE GENOMIC DNA]</scope>
    <source>
        <strain evidence="1 2">927/4 GUTat10.1</strain>
    </source>
</reference>
<dbReference type="InParanoid" id="Q4GY66"/>
<dbReference type="GeneID" id="36373226"/>
<dbReference type="AlphaFoldDB" id="Q4GY66"/>
<name>Q4GY66_TRYB2</name>
<dbReference type="VEuPathDB" id="TriTrypDB:Tb927.1.5150"/>
<evidence type="ECO:0000313" key="1">
    <source>
        <dbReference type="EMBL" id="CAJ16721.1"/>
    </source>
</evidence>
<dbReference type="Proteomes" id="UP000008524">
    <property type="component" value="Chromosome 1"/>
</dbReference>
<accession>Q4GY66</accession>
<reference evidence="2" key="2">
    <citation type="journal article" date="2005" name="Science">
        <title>The genome of the African trypanosome Trypanosoma brucei.</title>
        <authorList>
            <person name="Berriman M."/>
            <person name="Ghedin E."/>
            <person name="Hertz-Fowler C."/>
            <person name="Blandin G."/>
            <person name="Renauld H."/>
            <person name="Bartholomeu D.C."/>
            <person name="Lennard N.J."/>
            <person name="Caler E."/>
            <person name="Hamlin N.E."/>
            <person name="Haas B."/>
            <person name="Bohme U."/>
            <person name="Hannick L."/>
            <person name="Aslett M.A."/>
            <person name="Shallom J."/>
            <person name="Marcello L."/>
            <person name="Hou L."/>
            <person name="Wickstead B."/>
            <person name="Alsmark U.C."/>
            <person name="Arrowsmith C."/>
            <person name="Atkin R.J."/>
            <person name="Barron A.J."/>
            <person name="Bringaud F."/>
            <person name="Brooks K."/>
            <person name="Carrington M."/>
            <person name="Cherevach I."/>
            <person name="Chillingworth T.J."/>
            <person name="Churcher C."/>
            <person name="Clark L.N."/>
            <person name="Corton C.H."/>
            <person name="Cronin A."/>
            <person name="Davies R.M."/>
            <person name="Doggett J."/>
            <person name="Djikeng A."/>
            <person name="Feldblyum T."/>
            <person name="Field M.C."/>
            <person name="Fraser A."/>
            <person name="Goodhead I."/>
            <person name="Hance Z."/>
            <person name="Harper D."/>
            <person name="Harris B.R."/>
            <person name="Hauser H."/>
            <person name="Hostetler J."/>
            <person name="Ivens A."/>
            <person name="Jagels K."/>
            <person name="Johnson D."/>
            <person name="Johnson J."/>
            <person name="Jones K."/>
            <person name="Kerhornou A.X."/>
            <person name="Koo H."/>
            <person name="Larke N."/>
            <person name="Landfear S."/>
            <person name="Larkin C."/>
            <person name="Leech V."/>
            <person name="Line A."/>
            <person name="Lord A."/>
            <person name="Macleod A."/>
            <person name="Mooney P.J."/>
            <person name="Moule S."/>
            <person name="Martin D.M."/>
            <person name="Morgan G.W."/>
            <person name="Mungall K."/>
            <person name="Norbertczak H."/>
            <person name="Ormond D."/>
            <person name="Pai G."/>
            <person name="Peacock C.S."/>
            <person name="Peterson J."/>
            <person name="Quail M.A."/>
            <person name="Rabbinowitsch E."/>
            <person name="Rajandream M.A."/>
            <person name="Reitter C."/>
            <person name="Salzberg S.L."/>
            <person name="Sanders M."/>
            <person name="Schobel S."/>
            <person name="Sharp S."/>
            <person name="Simmonds M."/>
            <person name="Simpson A.J."/>
            <person name="Tallon L."/>
            <person name="Turner C.M."/>
            <person name="Tait A."/>
            <person name="Tivey A.R."/>
            <person name="Van Aken S."/>
            <person name="Walker D."/>
            <person name="Wanless D."/>
            <person name="Wang S."/>
            <person name="White B."/>
            <person name="White O."/>
            <person name="Whitehead S."/>
            <person name="Woodward J."/>
            <person name="Wortman J."/>
            <person name="Adams M.D."/>
            <person name="Embley T.M."/>
            <person name="Gull K."/>
            <person name="Ullu E."/>
            <person name="Barry J.D."/>
            <person name="Fairlamb A.H."/>
            <person name="Opperdoes F."/>
            <person name="Barrell B.G."/>
            <person name="Donelson J.E."/>
            <person name="Hall N."/>
            <person name="Fraser C.M."/>
            <person name="Melville S.E."/>
            <person name="El-Sayed N.M."/>
        </authorList>
    </citation>
    <scope>NUCLEOTIDE SEQUENCE [LARGE SCALE GENOMIC DNA]</scope>
    <source>
        <strain evidence="2">927/4 GUTat10.1</strain>
    </source>
</reference>
<organism evidence="1 2">
    <name type="scientific">Trypanosoma brucei brucei (strain 927/4 GUTat10.1)</name>
    <dbReference type="NCBI Taxonomy" id="185431"/>
    <lineage>
        <taxon>Eukaryota</taxon>
        <taxon>Discoba</taxon>
        <taxon>Euglenozoa</taxon>
        <taxon>Kinetoplastea</taxon>
        <taxon>Metakinetoplastina</taxon>
        <taxon>Trypanosomatida</taxon>
        <taxon>Trypanosomatidae</taxon>
        <taxon>Trypanosoma</taxon>
    </lineage>
</organism>
<dbReference type="KEGG" id="tbr:TB927.1.5150"/>
<keyword evidence="2" id="KW-1185">Reference proteome</keyword>
<gene>
    <name evidence="1" type="ORF">TB927.1.5150</name>
</gene>
<sequence>MMTKHLVAKLTNRFARERSWVLAKSQSTFAG</sequence>
<proteinExistence type="predicted"/>